<organism evidence="2 3">
    <name type="scientific">Catenuloplanes nepalensis</name>
    <dbReference type="NCBI Taxonomy" id="587533"/>
    <lineage>
        <taxon>Bacteria</taxon>
        <taxon>Bacillati</taxon>
        <taxon>Actinomycetota</taxon>
        <taxon>Actinomycetes</taxon>
        <taxon>Micromonosporales</taxon>
        <taxon>Micromonosporaceae</taxon>
        <taxon>Catenuloplanes</taxon>
    </lineage>
</organism>
<reference evidence="2 3" key="1">
    <citation type="submission" date="2023-07" db="EMBL/GenBank/DDBJ databases">
        <title>Sequencing the genomes of 1000 actinobacteria strains.</title>
        <authorList>
            <person name="Klenk H.-P."/>
        </authorList>
    </citation>
    <scope>NUCLEOTIDE SEQUENCE [LARGE SCALE GENOMIC DNA]</scope>
    <source>
        <strain evidence="2 3">DSM 44710</strain>
    </source>
</reference>
<evidence type="ECO:0000256" key="1">
    <source>
        <dbReference type="SAM" id="MobiDB-lite"/>
    </source>
</evidence>
<gene>
    <name evidence="2" type="ORF">J2S43_003760</name>
</gene>
<comment type="caution">
    <text evidence="2">The sequence shown here is derived from an EMBL/GenBank/DDBJ whole genome shotgun (WGS) entry which is preliminary data.</text>
</comment>
<dbReference type="Proteomes" id="UP001240984">
    <property type="component" value="Unassembled WGS sequence"/>
</dbReference>
<protein>
    <submittedName>
        <fullName evidence="2">Uncharacterized protein</fullName>
    </submittedName>
</protein>
<evidence type="ECO:0000313" key="2">
    <source>
        <dbReference type="EMBL" id="MDP9795248.1"/>
    </source>
</evidence>
<proteinExistence type="predicted"/>
<dbReference type="RefSeq" id="WP_306830900.1">
    <property type="nucleotide sequence ID" value="NZ_JAUSRA010000001.1"/>
</dbReference>
<keyword evidence="3" id="KW-1185">Reference proteome</keyword>
<feature type="region of interest" description="Disordered" evidence="1">
    <location>
        <begin position="1"/>
        <end position="25"/>
    </location>
</feature>
<accession>A0ABT9MUX0</accession>
<feature type="compositionally biased region" description="Polar residues" evidence="1">
    <location>
        <begin position="1"/>
        <end position="10"/>
    </location>
</feature>
<dbReference type="EMBL" id="JAUSRA010000001">
    <property type="protein sequence ID" value="MDP9795248.1"/>
    <property type="molecule type" value="Genomic_DNA"/>
</dbReference>
<evidence type="ECO:0000313" key="3">
    <source>
        <dbReference type="Proteomes" id="UP001240984"/>
    </source>
</evidence>
<name>A0ABT9MUX0_9ACTN</name>
<sequence length="100" mass="11195">MSDSRANTQPDGDDRSGAGRRGGGRLVRFMDRLMTRAGHTDESGYYVQGEGWPPQSIDESLTRTQIHEKLDEAFTGYYDVAMDSLTRVQVPARSPRRSES</sequence>